<reference evidence="1" key="1">
    <citation type="submission" date="2015-10" db="EMBL/GenBank/DDBJ databases">
        <authorList>
            <person name="Regsiter A."/>
            <person name="william w."/>
        </authorList>
    </citation>
    <scope>NUCLEOTIDE SEQUENCE</scope>
    <source>
        <strain evidence="1">Montdore</strain>
    </source>
</reference>
<dbReference type="Proteomes" id="UP001412239">
    <property type="component" value="Unassembled WGS sequence"/>
</dbReference>
<proteinExistence type="predicted"/>
<feature type="non-terminal residue" evidence="1">
    <location>
        <position position="70"/>
    </location>
</feature>
<name>A0A292PKD6_9PEZI</name>
<organism evidence="1 2">
    <name type="scientific">Tuber aestivum</name>
    <name type="common">summer truffle</name>
    <dbReference type="NCBI Taxonomy" id="59557"/>
    <lineage>
        <taxon>Eukaryota</taxon>
        <taxon>Fungi</taxon>
        <taxon>Dikarya</taxon>
        <taxon>Ascomycota</taxon>
        <taxon>Pezizomycotina</taxon>
        <taxon>Pezizomycetes</taxon>
        <taxon>Pezizales</taxon>
        <taxon>Tuberaceae</taxon>
        <taxon>Tuber</taxon>
    </lineage>
</organism>
<dbReference type="AlphaFoldDB" id="A0A292PKD6"/>
<dbReference type="EMBL" id="LN891276">
    <property type="protein sequence ID" value="CUS06943.1"/>
    <property type="molecule type" value="Genomic_DNA"/>
</dbReference>
<keyword evidence="2" id="KW-1185">Reference proteome</keyword>
<feature type="non-terminal residue" evidence="1">
    <location>
        <position position="1"/>
    </location>
</feature>
<protein>
    <submittedName>
        <fullName evidence="1">Uncharacterized protein</fullName>
    </submittedName>
</protein>
<sequence>KEADASFRPLRARPGHHQWPTVVHECGVSETARRLTVDGKWWINNSGGAVKIVLLVFVNEKAKTIRIEMW</sequence>
<evidence type="ECO:0000313" key="1">
    <source>
        <dbReference type="EMBL" id="CUS06943.1"/>
    </source>
</evidence>
<gene>
    <name evidence="1" type="ORF">GSTUAT00008976001</name>
</gene>
<accession>A0A292PKD6</accession>
<evidence type="ECO:0000313" key="2">
    <source>
        <dbReference type="Proteomes" id="UP001412239"/>
    </source>
</evidence>